<dbReference type="GO" id="GO:0016787">
    <property type="term" value="F:hydrolase activity"/>
    <property type="evidence" value="ECO:0007669"/>
    <property type="project" value="UniProtKB-KW"/>
</dbReference>
<gene>
    <name evidence="4" type="ORF">LK12_21295</name>
</gene>
<comment type="caution">
    <text evidence="4">The sequence shown here is derived from an EMBL/GenBank/DDBJ whole genome shotgun (WGS) entry which is preliminary data.</text>
</comment>
<dbReference type="AlphaFoldDB" id="A0A0B1ZGM6"/>
<accession>A0A0B1ZGM6</accession>
<keyword evidence="2" id="KW-0732">Signal</keyword>
<proteinExistence type="predicted"/>
<dbReference type="Proteomes" id="UP000031057">
    <property type="component" value="Unassembled WGS sequence"/>
</dbReference>
<feature type="signal peptide" evidence="2">
    <location>
        <begin position="1"/>
        <end position="31"/>
    </location>
</feature>
<keyword evidence="5" id="KW-1185">Reference proteome</keyword>
<evidence type="ECO:0000259" key="3">
    <source>
        <dbReference type="Pfam" id="PF07486"/>
    </source>
</evidence>
<feature type="region of interest" description="Disordered" evidence="1">
    <location>
        <begin position="50"/>
        <end position="78"/>
    </location>
</feature>
<sequence>MRSKVQWASAMALAATAFTALLSAQGSGAEASDMIPSPAKQEPAVEFVSKPVVQPLATDEDAGTDETSESSATDMQPTASSLLQLVSEQSMPGKLGREMRCLAGAIYFEARGETLEGQLAVGRVIVNRAASSRFPDSYCGVVYQRSQFSFVRGRSMPKIRERSEAWRRAVAIAQIAKADSWVSPAKGALFFHAARISPNWRLTRVGRIDNHIFYR</sequence>
<organism evidence="4 5">
    <name type="scientific">Novosphingobium malaysiense</name>
    <dbReference type="NCBI Taxonomy" id="1348853"/>
    <lineage>
        <taxon>Bacteria</taxon>
        <taxon>Pseudomonadati</taxon>
        <taxon>Pseudomonadota</taxon>
        <taxon>Alphaproteobacteria</taxon>
        <taxon>Sphingomonadales</taxon>
        <taxon>Sphingomonadaceae</taxon>
        <taxon>Novosphingobium</taxon>
    </lineage>
</organism>
<evidence type="ECO:0000256" key="1">
    <source>
        <dbReference type="SAM" id="MobiDB-lite"/>
    </source>
</evidence>
<dbReference type="InterPro" id="IPR042047">
    <property type="entry name" value="SleB_dom1"/>
</dbReference>
<name>A0A0B1ZGM6_9SPHN</name>
<keyword evidence="4" id="KW-0378">Hydrolase</keyword>
<evidence type="ECO:0000256" key="2">
    <source>
        <dbReference type="SAM" id="SignalP"/>
    </source>
</evidence>
<dbReference type="OrthoDB" id="9785345at2"/>
<dbReference type="InterPro" id="IPR011105">
    <property type="entry name" value="Cell_wall_hydrolase_SleB"/>
</dbReference>
<dbReference type="EMBL" id="JTDI01000007">
    <property type="protein sequence ID" value="KHK89615.1"/>
    <property type="molecule type" value="Genomic_DNA"/>
</dbReference>
<dbReference type="STRING" id="1348853.LK12_21295"/>
<dbReference type="Pfam" id="PF07486">
    <property type="entry name" value="Hydrolase_2"/>
    <property type="match status" value="1"/>
</dbReference>
<dbReference type="RefSeq" id="WP_039288717.1">
    <property type="nucleotide sequence ID" value="NZ_JTDI01000007.1"/>
</dbReference>
<evidence type="ECO:0000313" key="4">
    <source>
        <dbReference type="EMBL" id="KHK89615.1"/>
    </source>
</evidence>
<reference evidence="4 5" key="1">
    <citation type="submission" date="2014-10" db="EMBL/GenBank/DDBJ databases">
        <title>Genome sequence of Novosphingobium malaysiense MUSC 273(T).</title>
        <authorList>
            <person name="Lee L.-H."/>
        </authorList>
    </citation>
    <scope>NUCLEOTIDE SEQUENCE [LARGE SCALE GENOMIC DNA]</scope>
    <source>
        <strain evidence="4 5">MUSC 273</strain>
    </source>
</reference>
<feature type="compositionally biased region" description="Acidic residues" evidence="1">
    <location>
        <begin position="58"/>
        <end position="68"/>
    </location>
</feature>
<feature type="compositionally biased region" description="Polar residues" evidence="1">
    <location>
        <begin position="69"/>
        <end position="78"/>
    </location>
</feature>
<feature type="domain" description="Cell wall hydrolase SleB" evidence="3">
    <location>
        <begin position="112"/>
        <end position="214"/>
    </location>
</feature>
<dbReference type="Gene3D" id="1.10.10.2520">
    <property type="entry name" value="Cell wall hydrolase SleB, domain 1"/>
    <property type="match status" value="1"/>
</dbReference>
<feature type="chain" id="PRO_5002068880" evidence="2">
    <location>
        <begin position="32"/>
        <end position="215"/>
    </location>
</feature>
<protein>
    <submittedName>
        <fullName evidence="4">Hydrolase</fullName>
    </submittedName>
</protein>
<evidence type="ECO:0000313" key="5">
    <source>
        <dbReference type="Proteomes" id="UP000031057"/>
    </source>
</evidence>